<evidence type="ECO:0000256" key="3">
    <source>
        <dbReference type="ARBA" id="ARBA00023015"/>
    </source>
</evidence>
<dbReference type="AlphaFoldDB" id="A0A847D0H4"/>
<dbReference type="Pfam" id="PF01709">
    <property type="entry name" value="Transcrip_reg"/>
    <property type="match status" value="1"/>
</dbReference>
<dbReference type="FunFam" id="1.10.10.200:FF:000002">
    <property type="entry name" value="Probable transcriptional regulatory protein CLM62_37755"/>
    <property type="match status" value="1"/>
</dbReference>
<dbReference type="NCBIfam" id="TIGR01033">
    <property type="entry name" value="YebC/PmpR family DNA-binding transcriptional regulator"/>
    <property type="match status" value="1"/>
</dbReference>
<gene>
    <name evidence="9" type="ORF">GX656_02510</name>
</gene>
<dbReference type="EMBL" id="JAAZBX010000007">
    <property type="protein sequence ID" value="NLD25489.1"/>
    <property type="molecule type" value="Genomic_DNA"/>
</dbReference>
<dbReference type="Pfam" id="PF20772">
    <property type="entry name" value="TACO1_YebC_N"/>
    <property type="match status" value="1"/>
</dbReference>
<proteinExistence type="inferred from homology"/>
<keyword evidence="3 6" id="KW-0805">Transcription regulation</keyword>
<dbReference type="InterPro" id="IPR048300">
    <property type="entry name" value="TACO1_YebC-like_2nd/3rd_dom"/>
</dbReference>
<dbReference type="GO" id="GO:0005829">
    <property type="term" value="C:cytosol"/>
    <property type="evidence" value="ECO:0007669"/>
    <property type="project" value="TreeGrafter"/>
</dbReference>
<evidence type="ECO:0000313" key="9">
    <source>
        <dbReference type="EMBL" id="NLD25489.1"/>
    </source>
</evidence>
<evidence type="ECO:0000313" key="10">
    <source>
        <dbReference type="Proteomes" id="UP000545876"/>
    </source>
</evidence>
<comment type="caution">
    <text evidence="9">The sequence shown here is derived from an EMBL/GenBank/DDBJ whole genome shotgun (WGS) entry which is preliminary data.</text>
</comment>
<sequence length="259" mass="28556">MSGHSKWDTIKHKKALNDAKKGKSFSKVSVQITHAARQGGGDPNMNPTLRLYIDKAKAVGFSNENVEKAIKKGTGEGSEGIIIDEITYEGFGPHDVQLIVDVLTDNKNRTVAEIRQLFDGIGGKMGDAGSVSWNFETKGYIEILCGHMEKSPKYGEPDLFVAENPEEVELAVMDLPGILDIHEFEDNGKKGLALYSKFESFGAVRDGVSKLGYVITEAELIKEAKVLKSLKDDELEKVNLAIEKIEENDDVQNVWSNIE</sequence>
<dbReference type="PANTHER" id="PTHR12532:SF6">
    <property type="entry name" value="TRANSCRIPTIONAL REGULATORY PROTEIN YEBC-RELATED"/>
    <property type="match status" value="1"/>
</dbReference>
<dbReference type="Gene3D" id="3.30.70.980">
    <property type="match status" value="2"/>
</dbReference>
<dbReference type="InterPro" id="IPR029072">
    <property type="entry name" value="YebC-like"/>
</dbReference>
<evidence type="ECO:0000256" key="1">
    <source>
        <dbReference type="ARBA" id="ARBA00008724"/>
    </source>
</evidence>
<dbReference type="PANTHER" id="PTHR12532">
    <property type="entry name" value="TRANSLATIONAL ACTIVATOR OF CYTOCHROME C OXIDASE 1"/>
    <property type="match status" value="1"/>
</dbReference>
<accession>A0A847D0H4</accession>
<organism evidence="9 10">
    <name type="scientific">Candidatus Dojkabacteria bacterium</name>
    <dbReference type="NCBI Taxonomy" id="2099670"/>
    <lineage>
        <taxon>Bacteria</taxon>
        <taxon>Candidatus Dojkabacteria</taxon>
    </lineage>
</organism>
<comment type="similarity">
    <text evidence="1 6">Belongs to the TACO1 family.</text>
</comment>
<evidence type="ECO:0000256" key="2">
    <source>
        <dbReference type="ARBA" id="ARBA00022490"/>
    </source>
</evidence>
<keyword evidence="5 6" id="KW-0804">Transcription</keyword>
<dbReference type="InterPro" id="IPR002876">
    <property type="entry name" value="Transcrip_reg_TACO1-like"/>
</dbReference>
<dbReference type="GO" id="GO:0003677">
    <property type="term" value="F:DNA binding"/>
    <property type="evidence" value="ECO:0007669"/>
    <property type="project" value="UniProtKB-UniRule"/>
</dbReference>
<evidence type="ECO:0000256" key="6">
    <source>
        <dbReference type="HAMAP-Rule" id="MF_00693"/>
    </source>
</evidence>
<dbReference type="Proteomes" id="UP000545876">
    <property type="component" value="Unassembled WGS sequence"/>
</dbReference>
<evidence type="ECO:0000259" key="7">
    <source>
        <dbReference type="Pfam" id="PF01709"/>
    </source>
</evidence>
<reference evidence="9 10" key="1">
    <citation type="journal article" date="2020" name="Biotechnol. Biofuels">
        <title>New insights from the biogas microbiome by comprehensive genome-resolved metagenomics of nearly 1600 species originating from multiple anaerobic digesters.</title>
        <authorList>
            <person name="Campanaro S."/>
            <person name="Treu L."/>
            <person name="Rodriguez-R L.M."/>
            <person name="Kovalovszki A."/>
            <person name="Ziels R.M."/>
            <person name="Maus I."/>
            <person name="Zhu X."/>
            <person name="Kougias P.G."/>
            <person name="Basile A."/>
            <person name="Luo G."/>
            <person name="Schluter A."/>
            <person name="Konstantinidis K.T."/>
            <person name="Angelidaki I."/>
        </authorList>
    </citation>
    <scope>NUCLEOTIDE SEQUENCE [LARGE SCALE GENOMIC DNA]</scope>
    <source>
        <strain evidence="9">AS06rmzACSIP_65</strain>
    </source>
</reference>
<dbReference type="InterPro" id="IPR026564">
    <property type="entry name" value="Transcrip_reg_TACO1-like_dom3"/>
</dbReference>
<dbReference type="NCBIfam" id="NF009044">
    <property type="entry name" value="PRK12378.1"/>
    <property type="match status" value="1"/>
</dbReference>
<keyword evidence="4 6" id="KW-0238">DNA-binding</keyword>
<feature type="domain" description="TACO1/YebC-like N-terminal" evidence="8">
    <location>
        <begin position="5"/>
        <end position="76"/>
    </location>
</feature>
<evidence type="ECO:0000259" key="8">
    <source>
        <dbReference type="Pfam" id="PF20772"/>
    </source>
</evidence>
<protein>
    <recommendedName>
        <fullName evidence="6">Probable transcriptional regulatory protein GX656_02510</fullName>
    </recommendedName>
</protein>
<keyword evidence="2 6" id="KW-0963">Cytoplasm</keyword>
<name>A0A847D0H4_9BACT</name>
<feature type="domain" description="TACO1/YebC-like second and third" evidence="7">
    <location>
        <begin position="84"/>
        <end position="258"/>
    </location>
</feature>
<dbReference type="InterPro" id="IPR017856">
    <property type="entry name" value="Integrase-like_N"/>
</dbReference>
<evidence type="ECO:0000256" key="5">
    <source>
        <dbReference type="ARBA" id="ARBA00023163"/>
    </source>
</evidence>
<comment type="subcellular location">
    <subcellularLocation>
        <location evidence="6">Cytoplasm</location>
    </subcellularLocation>
</comment>
<dbReference type="SUPFAM" id="SSF75625">
    <property type="entry name" value="YebC-like"/>
    <property type="match status" value="1"/>
</dbReference>
<dbReference type="InterPro" id="IPR049083">
    <property type="entry name" value="TACO1_YebC_N"/>
</dbReference>
<dbReference type="HAMAP" id="MF_00693">
    <property type="entry name" value="Transcrip_reg_TACO1"/>
    <property type="match status" value="1"/>
</dbReference>
<dbReference type="GO" id="GO:0006355">
    <property type="term" value="P:regulation of DNA-templated transcription"/>
    <property type="evidence" value="ECO:0007669"/>
    <property type="project" value="UniProtKB-UniRule"/>
</dbReference>
<dbReference type="Gene3D" id="1.10.10.200">
    <property type="match status" value="1"/>
</dbReference>
<evidence type="ECO:0000256" key="4">
    <source>
        <dbReference type="ARBA" id="ARBA00023125"/>
    </source>
</evidence>